<reference evidence="1" key="1">
    <citation type="submission" date="2023-06" db="EMBL/GenBank/DDBJ databases">
        <authorList>
            <person name="Jiang Y."/>
            <person name="Liu Q."/>
        </authorList>
    </citation>
    <scope>NUCLEOTIDE SEQUENCE</scope>
    <source>
        <strain evidence="1">CGMCC 1.12089</strain>
    </source>
</reference>
<dbReference type="Pfam" id="PF20159">
    <property type="entry name" value="YidB"/>
    <property type="match status" value="1"/>
</dbReference>
<name>A0ABT7N9E1_9BURK</name>
<gene>
    <name evidence="1" type="ORF">QTH91_08755</name>
</gene>
<accession>A0ABT7N9E1</accession>
<dbReference type="EMBL" id="JASZYV010000002">
    <property type="protein sequence ID" value="MDM0044567.1"/>
    <property type="molecule type" value="Genomic_DNA"/>
</dbReference>
<dbReference type="InterPro" id="IPR045372">
    <property type="entry name" value="YidB"/>
</dbReference>
<comment type="caution">
    <text evidence="1">The sequence shown here is derived from an EMBL/GenBank/DDBJ whole genome shotgun (WGS) entry which is preliminary data.</text>
</comment>
<dbReference type="RefSeq" id="WP_286659693.1">
    <property type="nucleotide sequence ID" value="NZ_JASZYV010000002.1"/>
</dbReference>
<dbReference type="SUPFAM" id="SSF140804">
    <property type="entry name" value="YidB-like"/>
    <property type="match status" value="1"/>
</dbReference>
<proteinExistence type="predicted"/>
<protein>
    <submittedName>
        <fullName evidence="1">YidB family protein</fullName>
    </submittedName>
</protein>
<organism evidence="1 2">
    <name type="scientific">Variovorax dokdonensis</name>
    <dbReference type="NCBI Taxonomy" id="344883"/>
    <lineage>
        <taxon>Bacteria</taxon>
        <taxon>Pseudomonadati</taxon>
        <taxon>Pseudomonadota</taxon>
        <taxon>Betaproteobacteria</taxon>
        <taxon>Burkholderiales</taxon>
        <taxon>Comamonadaceae</taxon>
        <taxon>Variovorax</taxon>
    </lineage>
</organism>
<evidence type="ECO:0000313" key="1">
    <source>
        <dbReference type="EMBL" id="MDM0044567.1"/>
    </source>
</evidence>
<keyword evidence="2" id="KW-1185">Reference proteome</keyword>
<sequence>MGLLDSILSQALSANGQQPQQSGNGGLEGLGSLAGLGSLDAMLGGSRGGAGAAPEGMGSGGLADVLGGLLANDGQAGGLGGLVSKFEQAGLGDVIGSWVGNGENQQITPDQMHGALGSDTINSMASRLGINAQTLLPLLASLLPVLINQFTPQGRVPDRGLGNQDDLLASLGSLFNRG</sequence>
<evidence type="ECO:0000313" key="2">
    <source>
        <dbReference type="Proteomes" id="UP001174908"/>
    </source>
</evidence>
<dbReference type="Gene3D" id="1.10.10.690">
    <property type="entry name" value="YidB-like"/>
    <property type="match status" value="1"/>
</dbReference>
<dbReference type="InterPro" id="IPR027405">
    <property type="entry name" value="YidB-like"/>
</dbReference>
<dbReference type="Proteomes" id="UP001174908">
    <property type="component" value="Unassembled WGS sequence"/>
</dbReference>